<feature type="signal peptide" evidence="11">
    <location>
        <begin position="1"/>
        <end position="23"/>
    </location>
</feature>
<reference evidence="14" key="1">
    <citation type="submission" date="2025-08" db="UniProtKB">
        <authorList>
            <consortium name="RefSeq"/>
        </authorList>
    </citation>
    <scope>IDENTIFICATION</scope>
</reference>
<organism evidence="13 14">
    <name type="scientific">Octodon degus</name>
    <name type="common">Degu</name>
    <name type="synonym">Sciurus degus</name>
    <dbReference type="NCBI Taxonomy" id="10160"/>
    <lineage>
        <taxon>Eukaryota</taxon>
        <taxon>Metazoa</taxon>
        <taxon>Chordata</taxon>
        <taxon>Craniata</taxon>
        <taxon>Vertebrata</taxon>
        <taxon>Euteleostomi</taxon>
        <taxon>Mammalia</taxon>
        <taxon>Eutheria</taxon>
        <taxon>Euarchontoglires</taxon>
        <taxon>Glires</taxon>
        <taxon>Rodentia</taxon>
        <taxon>Hystricomorpha</taxon>
        <taxon>Octodontidae</taxon>
        <taxon>Octodon</taxon>
    </lineage>
</organism>
<evidence type="ECO:0000256" key="10">
    <source>
        <dbReference type="SAM" id="Phobius"/>
    </source>
</evidence>
<evidence type="ECO:0000259" key="12">
    <source>
        <dbReference type="PROSITE" id="PS50835"/>
    </source>
</evidence>
<dbReference type="InterPro" id="IPR036179">
    <property type="entry name" value="Ig-like_dom_sf"/>
</dbReference>
<dbReference type="RefSeq" id="XP_023568942.1">
    <property type="nucleotide sequence ID" value="XM_023713174.1"/>
</dbReference>
<dbReference type="GO" id="GO:0006357">
    <property type="term" value="P:regulation of transcription by RNA polymerase II"/>
    <property type="evidence" value="ECO:0007669"/>
    <property type="project" value="TreeGrafter"/>
</dbReference>
<dbReference type="FunFam" id="2.60.40.10:FF:000774">
    <property type="entry name" value="Hepatitis A virus cellular receptor 1"/>
    <property type="match status" value="1"/>
</dbReference>
<dbReference type="PROSITE" id="PS50835">
    <property type="entry name" value="IG_LIKE"/>
    <property type="match status" value="1"/>
</dbReference>
<feature type="transmembrane region" description="Helical" evidence="10">
    <location>
        <begin position="194"/>
        <end position="218"/>
    </location>
</feature>
<evidence type="ECO:0000256" key="8">
    <source>
        <dbReference type="ARBA" id="ARBA00023319"/>
    </source>
</evidence>
<dbReference type="Pfam" id="PF07686">
    <property type="entry name" value="V-set"/>
    <property type="match status" value="1"/>
</dbReference>
<dbReference type="PANTHER" id="PTHR15498:SF73">
    <property type="entry name" value="HEPATITIS A VIRUS CELLULAR RECEPTOR 2"/>
    <property type="match status" value="1"/>
</dbReference>
<comment type="subcellular location">
    <subcellularLocation>
        <location evidence="1">Membrane</location>
        <topology evidence="1">Single-pass type I membrane protein</topology>
    </subcellularLocation>
</comment>
<keyword evidence="3 11" id="KW-0732">Signal</keyword>
<keyword evidence="5 10" id="KW-0472">Membrane</keyword>
<protein>
    <submittedName>
        <fullName evidence="14">Hepatitis A virus cellular receptor 2</fullName>
    </submittedName>
</protein>
<keyword evidence="14" id="KW-0675">Receptor</keyword>
<dbReference type="FunCoup" id="A0A6P6EA25">
    <property type="interactions" value="213"/>
</dbReference>
<evidence type="ECO:0000256" key="7">
    <source>
        <dbReference type="ARBA" id="ARBA00023180"/>
    </source>
</evidence>
<dbReference type="GO" id="GO:0016020">
    <property type="term" value="C:membrane"/>
    <property type="evidence" value="ECO:0007669"/>
    <property type="project" value="UniProtKB-SubCell"/>
</dbReference>
<dbReference type="SMART" id="SM00409">
    <property type="entry name" value="IG"/>
    <property type="match status" value="1"/>
</dbReference>
<dbReference type="SUPFAM" id="SSF48726">
    <property type="entry name" value="Immunoglobulin"/>
    <property type="match status" value="1"/>
</dbReference>
<evidence type="ECO:0000256" key="11">
    <source>
        <dbReference type="SAM" id="SignalP"/>
    </source>
</evidence>
<accession>A0A6P6EA25</accession>
<keyword evidence="8" id="KW-0393">Immunoglobulin domain</keyword>
<evidence type="ECO:0000256" key="4">
    <source>
        <dbReference type="ARBA" id="ARBA00022989"/>
    </source>
</evidence>
<evidence type="ECO:0000256" key="6">
    <source>
        <dbReference type="ARBA" id="ARBA00023157"/>
    </source>
</evidence>
<dbReference type="InterPro" id="IPR003599">
    <property type="entry name" value="Ig_sub"/>
</dbReference>
<dbReference type="OrthoDB" id="434099at2759"/>
<dbReference type="Gene3D" id="2.60.40.10">
    <property type="entry name" value="Immunoglobulins"/>
    <property type="match status" value="1"/>
</dbReference>
<keyword evidence="4 10" id="KW-1133">Transmembrane helix</keyword>
<evidence type="ECO:0000256" key="9">
    <source>
        <dbReference type="ARBA" id="ARBA00038203"/>
    </source>
</evidence>
<comment type="similarity">
    <text evidence="9">Belongs to the immunoglobulin superfamily. TIM family.</text>
</comment>
<dbReference type="GO" id="GO:0016592">
    <property type="term" value="C:mediator complex"/>
    <property type="evidence" value="ECO:0007669"/>
    <property type="project" value="TreeGrafter"/>
</dbReference>
<keyword evidence="6" id="KW-1015">Disulfide bond</keyword>
<evidence type="ECO:0000313" key="13">
    <source>
        <dbReference type="Proteomes" id="UP000515203"/>
    </source>
</evidence>
<dbReference type="GeneID" id="101586479"/>
<gene>
    <name evidence="14" type="primary">Havcr2</name>
</gene>
<evidence type="ECO:0000256" key="5">
    <source>
        <dbReference type="ARBA" id="ARBA00023136"/>
    </source>
</evidence>
<feature type="domain" description="Ig-like" evidence="12">
    <location>
        <begin position="5"/>
        <end position="131"/>
    </location>
</feature>
<dbReference type="AlphaFoldDB" id="A0A6P6EA25"/>
<evidence type="ECO:0000256" key="2">
    <source>
        <dbReference type="ARBA" id="ARBA00022692"/>
    </source>
</evidence>
<keyword evidence="7" id="KW-0325">Glycoprotein</keyword>
<name>A0A6P6EA25_OCTDE</name>
<dbReference type="InterPro" id="IPR013106">
    <property type="entry name" value="Ig_V-set"/>
</dbReference>
<dbReference type="InterPro" id="IPR007110">
    <property type="entry name" value="Ig-like_dom"/>
</dbReference>
<keyword evidence="2 10" id="KW-0812">Transmembrane</keyword>
<dbReference type="PANTHER" id="PTHR15498">
    <property type="entry name" value="T-CELL IMMUNOGLOBULIN AND MUCIN DOMAIN CONTAINING TIM"/>
    <property type="match status" value="1"/>
</dbReference>
<keyword evidence="13" id="KW-1185">Reference proteome</keyword>
<proteinExistence type="inferred from homology"/>
<sequence>MFSPPSFECVLLLLLLLLTRSLEEVTTVELGQNAQLLCTYRLPASGHPVPVCWGRGACPLSDCHSVLLRTNGGSVTFRTSRRYMLQRSLYNGDVSLTITNVTLGDSGTYCCRIQFPGIMNDHKFNKHLVITPSKVTPAPTAQRDGTATLARTLTTKGHGPETQTLETHDEKNLTQTFILAGEFQASGATKRKGVYIGVGVSAGVILVFISSALIFLCYSHRKKTPQKASLITLANLPPSGLANAVAEGIRSEENIYTIEENVYATEENVYTTEEGTYTMEEHIYSTEENVYEVEDPSDHYCSVVRA</sequence>
<dbReference type="Proteomes" id="UP000515203">
    <property type="component" value="Unplaced"/>
</dbReference>
<dbReference type="CTD" id="84868"/>
<evidence type="ECO:0000313" key="14">
    <source>
        <dbReference type="RefSeq" id="XP_023568942.1"/>
    </source>
</evidence>
<feature type="chain" id="PRO_5028380393" evidence="11">
    <location>
        <begin position="24"/>
        <end position="306"/>
    </location>
</feature>
<dbReference type="InterPro" id="IPR013783">
    <property type="entry name" value="Ig-like_fold"/>
</dbReference>
<evidence type="ECO:0000256" key="3">
    <source>
        <dbReference type="ARBA" id="ARBA00022729"/>
    </source>
</evidence>
<dbReference type="InParanoid" id="A0A6P6EA25"/>
<dbReference type="InterPro" id="IPR051669">
    <property type="entry name" value="Immune_Mod/Transcr_Coactivator"/>
</dbReference>
<evidence type="ECO:0000256" key="1">
    <source>
        <dbReference type="ARBA" id="ARBA00004479"/>
    </source>
</evidence>